<evidence type="ECO:0000256" key="3">
    <source>
        <dbReference type="ARBA" id="ARBA00023163"/>
    </source>
</evidence>
<evidence type="ECO:0000313" key="5">
    <source>
        <dbReference type="EMBL" id="PSH60680.1"/>
    </source>
</evidence>
<evidence type="ECO:0000256" key="2">
    <source>
        <dbReference type="ARBA" id="ARBA00023125"/>
    </source>
</evidence>
<dbReference type="PANTHER" id="PTHR30154:SF34">
    <property type="entry name" value="TRANSCRIPTIONAL REGULATOR AZLB"/>
    <property type="match status" value="1"/>
</dbReference>
<dbReference type="PRINTS" id="PR00033">
    <property type="entry name" value="HTHASNC"/>
</dbReference>
<keyword evidence="6" id="KW-1185">Reference proteome</keyword>
<name>A0A2P7B2L9_9HYPH</name>
<dbReference type="GO" id="GO:0005829">
    <property type="term" value="C:cytosol"/>
    <property type="evidence" value="ECO:0007669"/>
    <property type="project" value="TreeGrafter"/>
</dbReference>
<keyword evidence="1" id="KW-0805">Transcription regulation</keyword>
<dbReference type="OrthoDB" id="9812082at2"/>
<dbReference type="GO" id="GO:0043565">
    <property type="term" value="F:sequence-specific DNA binding"/>
    <property type="evidence" value="ECO:0007669"/>
    <property type="project" value="InterPro"/>
</dbReference>
<dbReference type="EMBL" id="PGGN01000001">
    <property type="protein sequence ID" value="PSH60680.1"/>
    <property type="molecule type" value="Genomic_DNA"/>
</dbReference>
<dbReference type="Pfam" id="PF13412">
    <property type="entry name" value="HTH_24"/>
    <property type="match status" value="1"/>
</dbReference>
<dbReference type="Gene3D" id="3.30.70.920">
    <property type="match status" value="1"/>
</dbReference>
<accession>A0A2P7B2L9</accession>
<reference evidence="6" key="1">
    <citation type="submission" date="2017-11" db="EMBL/GenBank/DDBJ databases">
        <authorList>
            <person name="Kuznetsova I."/>
            <person name="Sazanova A."/>
            <person name="Chirak E."/>
            <person name="Safronova V."/>
            <person name="Willems A."/>
        </authorList>
    </citation>
    <scope>NUCLEOTIDE SEQUENCE [LARGE SCALE GENOMIC DNA]</scope>
    <source>
        <strain evidence="6">PEPV15</strain>
    </source>
</reference>
<sequence>MRGFDLIPCINHSREWIYEPTGDFRVISSQLDAFEIKMLQILQSNGRVPITDLAQLIGLSPTPCARRFEQLQESGIIRGFAANIDRRSIGLMVEVFIQVRLNTHSDESPERFIAEIQRMDEVSSCWTMTGEHDFLLHVMVPTVDDLNGFVMHRLMRLKGVRDVHTQLVLQNIKGPGKIPLDHLKK</sequence>
<dbReference type="AlphaFoldDB" id="A0A2P7B2L9"/>
<dbReference type="InterPro" id="IPR000485">
    <property type="entry name" value="AsnC-type_HTH_dom"/>
</dbReference>
<comment type="caution">
    <text evidence="5">The sequence shown here is derived from an EMBL/GenBank/DDBJ whole genome shotgun (WGS) entry which is preliminary data.</text>
</comment>
<protein>
    <submittedName>
        <fullName evidence="5">Lrp/AsnC family transcriptional regulator</fullName>
    </submittedName>
</protein>
<organism evidence="5 6">
    <name type="scientific">Phyllobacterium endophyticum</name>
    <dbReference type="NCBI Taxonomy" id="1149773"/>
    <lineage>
        <taxon>Bacteria</taxon>
        <taxon>Pseudomonadati</taxon>
        <taxon>Pseudomonadota</taxon>
        <taxon>Alphaproteobacteria</taxon>
        <taxon>Hyphomicrobiales</taxon>
        <taxon>Phyllobacteriaceae</taxon>
        <taxon>Phyllobacterium</taxon>
    </lineage>
</organism>
<dbReference type="SUPFAM" id="SSF46785">
    <property type="entry name" value="Winged helix' DNA-binding domain"/>
    <property type="match status" value="1"/>
</dbReference>
<dbReference type="InterPro" id="IPR019887">
    <property type="entry name" value="Tscrpt_reg_AsnC/Lrp_C"/>
</dbReference>
<dbReference type="InterPro" id="IPR036388">
    <property type="entry name" value="WH-like_DNA-bd_sf"/>
</dbReference>
<dbReference type="Proteomes" id="UP000241158">
    <property type="component" value="Unassembled WGS sequence"/>
</dbReference>
<dbReference type="SUPFAM" id="SSF54909">
    <property type="entry name" value="Dimeric alpha+beta barrel"/>
    <property type="match status" value="1"/>
</dbReference>
<dbReference type="Gene3D" id="1.10.10.10">
    <property type="entry name" value="Winged helix-like DNA-binding domain superfamily/Winged helix DNA-binding domain"/>
    <property type="match status" value="1"/>
</dbReference>
<evidence type="ECO:0000256" key="1">
    <source>
        <dbReference type="ARBA" id="ARBA00023015"/>
    </source>
</evidence>
<gene>
    <name evidence="5" type="ORF">CU100_03885</name>
</gene>
<dbReference type="PANTHER" id="PTHR30154">
    <property type="entry name" value="LEUCINE-RESPONSIVE REGULATORY PROTEIN"/>
    <property type="match status" value="1"/>
</dbReference>
<evidence type="ECO:0000259" key="4">
    <source>
        <dbReference type="PROSITE" id="PS50956"/>
    </source>
</evidence>
<keyword evidence="3" id="KW-0804">Transcription</keyword>
<evidence type="ECO:0000313" key="6">
    <source>
        <dbReference type="Proteomes" id="UP000241158"/>
    </source>
</evidence>
<dbReference type="InterPro" id="IPR019888">
    <property type="entry name" value="Tscrpt_reg_AsnC-like"/>
</dbReference>
<feature type="domain" description="HTH asnC-type" evidence="4">
    <location>
        <begin position="31"/>
        <end position="92"/>
    </location>
</feature>
<dbReference type="SMART" id="SM00344">
    <property type="entry name" value="HTH_ASNC"/>
    <property type="match status" value="1"/>
</dbReference>
<dbReference type="InterPro" id="IPR011008">
    <property type="entry name" value="Dimeric_a/b-barrel"/>
</dbReference>
<dbReference type="GO" id="GO:0043200">
    <property type="term" value="P:response to amino acid"/>
    <property type="evidence" value="ECO:0007669"/>
    <property type="project" value="TreeGrafter"/>
</dbReference>
<dbReference type="InterPro" id="IPR036390">
    <property type="entry name" value="WH_DNA-bd_sf"/>
</dbReference>
<dbReference type="PROSITE" id="PS50956">
    <property type="entry name" value="HTH_ASNC_2"/>
    <property type="match status" value="1"/>
</dbReference>
<keyword evidence="2" id="KW-0238">DNA-binding</keyword>
<proteinExistence type="predicted"/>
<dbReference type="Pfam" id="PF01037">
    <property type="entry name" value="AsnC_trans_reg"/>
    <property type="match status" value="1"/>
</dbReference>